<evidence type="ECO:0000256" key="1">
    <source>
        <dbReference type="SAM" id="Phobius"/>
    </source>
</evidence>
<evidence type="ECO:0000313" key="3">
    <source>
        <dbReference type="Proteomes" id="UP000027602"/>
    </source>
</evidence>
<dbReference type="AlphaFoldDB" id="I3E3W9"/>
<gene>
    <name evidence="2" type="ORF">BMMGA3_01080</name>
</gene>
<keyword evidence="1" id="KW-0812">Transmembrane</keyword>
<feature type="transmembrane region" description="Helical" evidence="1">
    <location>
        <begin position="6"/>
        <end position="23"/>
    </location>
</feature>
<name>I3E3W9_BACMM</name>
<dbReference type="RefSeq" id="WP_003348512.1">
    <property type="nucleotide sequence ID" value="NZ_ADWW01000003.1"/>
</dbReference>
<keyword evidence="3" id="KW-1185">Reference proteome</keyword>
<protein>
    <submittedName>
        <fullName evidence="2">Putative membrane protein</fullName>
    </submittedName>
</protein>
<reference evidence="2 3" key="1">
    <citation type="journal article" date="2015" name="BMC Genomics">
        <title>Transcriptome analysis of thermophilic methylotrophic Bacillus methanolicus MGA3 using RNA-sequencing provides detailed insights into its previously uncharted transcriptional landscape.</title>
        <authorList>
            <person name="Irla M."/>
            <person name="Neshat A."/>
            <person name="Brautaset T."/>
            <person name="Ruckert C."/>
            <person name="Kalinowski J."/>
            <person name="Wendisch V.F."/>
        </authorList>
    </citation>
    <scope>NUCLEOTIDE SEQUENCE [LARGE SCALE GENOMIC DNA]</scope>
    <source>
        <strain evidence="3">MGA3 / ATCC 53907</strain>
    </source>
</reference>
<keyword evidence="1" id="KW-0472">Membrane</keyword>
<dbReference type="EMBL" id="CP007739">
    <property type="protein sequence ID" value="AIE58706.1"/>
    <property type="molecule type" value="Genomic_DNA"/>
</dbReference>
<evidence type="ECO:0000313" key="2">
    <source>
        <dbReference type="EMBL" id="AIE58706.1"/>
    </source>
</evidence>
<organism evidence="2 3">
    <name type="scientific">Bacillus methanolicus (strain MGA3 / ATCC 53907)</name>
    <dbReference type="NCBI Taxonomy" id="796606"/>
    <lineage>
        <taxon>Bacteria</taxon>
        <taxon>Bacillati</taxon>
        <taxon>Bacillota</taxon>
        <taxon>Bacilli</taxon>
        <taxon>Bacillales</taxon>
        <taxon>Bacillaceae</taxon>
        <taxon>Bacillus</taxon>
    </lineage>
</organism>
<sequence>MEIILPILPFVLLVFIFYWVHIIKVNSDEQVKQNEEIISLLKKINDNISNSAYD</sequence>
<proteinExistence type="predicted"/>
<keyword evidence="1" id="KW-1133">Transmembrane helix</keyword>
<dbReference type="Proteomes" id="UP000027602">
    <property type="component" value="Chromosome"/>
</dbReference>
<accession>I3E3W9</accession>
<dbReference type="HOGENOM" id="CLU_202352_0_0_9"/>
<dbReference type="KEGG" id="bmet:BMMGA3_01080"/>